<feature type="chain" id="PRO_5045974816" evidence="1">
    <location>
        <begin position="24"/>
        <end position="173"/>
    </location>
</feature>
<dbReference type="RefSeq" id="WP_231323546.1">
    <property type="nucleotide sequence ID" value="NZ_CP088156.1"/>
</dbReference>
<evidence type="ECO:0000313" key="3">
    <source>
        <dbReference type="Proteomes" id="UP001431010"/>
    </source>
</evidence>
<evidence type="ECO:0000256" key="1">
    <source>
        <dbReference type="SAM" id="SignalP"/>
    </source>
</evidence>
<dbReference type="Proteomes" id="UP001431010">
    <property type="component" value="Chromosome"/>
</dbReference>
<dbReference type="Pfam" id="PF11322">
    <property type="entry name" value="DUF3124"/>
    <property type="match status" value="1"/>
</dbReference>
<protein>
    <submittedName>
        <fullName evidence="2">DUF3124 domain-containing protein</fullName>
    </submittedName>
</protein>
<proteinExistence type="predicted"/>
<dbReference type="InterPro" id="IPR021471">
    <property type="entry name" value="DUF3124"/>
</dbReference>
<dbReference type="EMBL" id="CP088156">
    <property type="protein sequence ID" value="UFZ05442.1"/>
    <property type="molecule type" value="Genomic_DNA"/>
</dbReference>
<organism evidence="2 3">
    <name type="scientific">Bradyrhizobium ontarionense</name>
    <dbReference type="NCBI Taxonomy" id="2898149"/>
    <lineage>
        <taxon>Bacteria</taxon>
        <taxon>Pseudomonadati</taxon>
        <taxon>Pseudomonadota</taxon>
        <taxon>Alphaproteobacteria</taxon>
        <taxon>Hyphomicrobiales</taxon>
        <taxon>Nitrobacteraceae</taxon>
        <taxon>Bradyrhizobium</taxon>
    </lineage>
</organism>
<accession>A0ABY3REL9</accession>
<gene>
    <name evidence="2" type="ORF">LQG66_03760</name>
</gene>
<sequence>MRAVVFALALAGCLAAGGTQARAADAVTTTFASSLTAVPAEAASVTGAVYVPVYSSVAMTPGRIQADFSVTLSIHNASEQRPLIIRRINYYDTAGALVETYLREPVALKPFATIEIFVATKDVRGGTGANFVIDWAATGEIAEPVVEALMVGGIGAGHYAFISQGRPIRSAGR</sequence>
<keyword evidence="1" id="KW-0732">Signal</keyword>
<name>A0ABY3REL9_9BRAD</name>
<keyword evidence="3" id="KW-1185">Reference proteome</keyword>
<feature type="signal peptide" evidence="1">
    <location>
        <begin position="1"/>
        <end position="23"/>
    </location>
</feature>
<evidence type="ECO:0000313" key="2">
    <source>
        <dbReference type="EMBL" id="UFZ05442.1"/>
    </source>
</evidence>
<reference evidence="2" key="1">
    <citation type="journal article" date="2024" name="Antonie Van Leeuwenhoek">
        <title>Bradyrhizobium ontarionense sp. nov., a novel bacterial symbiont isolated from Aeschynomene indica (Indian jointvetch), harbours photosynthesis, nitrogen fixation and nitrous oxide (N2O) reductase genes.</title>
        <authorList>
            <person name="Bromfield E.S.P."/>
            <person name="Cloutier S."/>
        </authorList>
    </citation>
    <scope>NUCLEOTIDE SEQUENCE</scope>
    <source>
        <strain evidence="2">A19</strain>
    </source>
</reference>